<dbReference type="RefSeq" id="WP_013546811.1">
    <property type="nucleotide sequence ID" value="NC_014933.1"/>
</dbReference>
<name>E6STE3_BACT6</name>
<evidence type="ECO:0000256" key="1">
    <source>
        <dbReference type="SAM" id="SignalP"/>
    </source>
</evidence>
<keyword evidence="3" id="KW-1185">Reference proteome</keyword>
<proteinExistence type="predicted"/>
<protein>
    <submittedName>
        <fullName evidence="2">Uncharacterized protein</fullName>
    </submittedName>
</protein>
<organism evidence="2 3">
    <name type="scientific">Bacteroides helcogenes (strain ATCC 35417 / DSM 20613 / JCM 6297 / CCUG 15421 / P 36-108)</name>
    <dbReference type="NCBI Taxonomy" id="693979"/>
    <lineage>
        <taxon>Bacteria</taxon>
        <taxon>Pseudomonadati</taxon>
        <taxon>Bacteroidota</taxon>
        <taxon>Bacteroidia</taxon>
        <taxon>Bacteroidales</taxon>
        <taxon>Bacteroidaceae</taxon>
        <taxon>Bacteroides</taxon>
    </lineage>
</organism>
<evidence type="ECO:0000313" key="2">
    <source>
        <dbReference type="EMBL" id="ADV43217.1"/>
    </source>
</evidence>
<dbReference type="KEGG" id="bhl:Bache_1207"/>
<feature type="signal peptide" evidence="1">
    <location>
        <begin position="1"/>
        <end position="18"/>
    </location>
</feature>
<accession>E6STE3</accession>
<evidence type="ECO:0000313" key="3">
    <source>
        <dbReference type="Proteomes" id="UP000008630"/>
    </source>
</evidence>
<keyword evidence="1" id="KW-0732">Signal</keyword>
<dbReference type="AlphaFoldDB" id="E6STE3"/>
<reference evidence="2 3" key="2">
    <citation type="journal article" date="2011" name="Stand. Genomic Sci.">
        <title>Complete genome sequence of Bacteroides helcogenes type strain (P 36-108).</title>
        <authorList>
            <person name="Pati A."/>
            <person name="Gronow S."/>
            <person name="Zeytun A."/>
            <person name="Lapidus A."/>
            <person name="Nolan M."/>
            <person name="Hammon N."/>
            <person name="Deshpande S."/>
            <person name="Cheng J.F."/>
            <person name="Tapia R."/>
            <person name="Han C."/>
            <person name="Goodwin L."/>
            <person name="Pitluck S."/>
            <person name="Liolios K."/>
            <person name="Pagani I."/>
            <person name="Ivanova N."/>
            <person name="Mavromatis K."/>
            <person name="Chen A."/>
            <person name="Palaniappan K."/>
            <person name="Land M."/>
            <person name="Hauser L."/>
            <person name="Chang Y.J."/>
            <person name="Jeffries C.D."/>
            <person name="Detter J.C."/>
            <person name="Brambilla E."/>
            <person name="Rohde M."/>
            <person name="Goker M."/>
            <person name="Woyke T."/>
            <person name="Bristow J."/>
            <person name="Eisen J.A."/>
            <person name="Markowitz V."/>
            <person name="Hugenholtz P."/>
            <person name="Kyrpides N.C."/>
            <person name="Klenk H.P."/>
            <person name="Lucas S."/>
        </authorList>
    </citation>
    <scope>NUCLEOTIDE SEQUENCE [LARGE SCALE GENOMIC DNA]</scope>
    <source>
        <strain evidence="3">ATCC 35417 / DSM 20613 / JCM 6297 / CCUG 15421 / P 36-108</strain>
    </source>
</reference>
<dbReference type="Proteomes" id="UP000008630">
    <property type="component" value="Chromosome"/>
</dbReference>
<dbReference type="EMBL" id="CP002352">
    <property type="protein sequence ID" value="ADV43217.1"/>
    <property type="molecule type" value="Genomic_DNA"/>
</dbReference>
<sequence length="56" mass="6201">MRKLFIICAIFVSTVAVAAPAAYQYFVACGQLYKIDANASEAEVLHWMDQIEATCD</sequence>
<feature type="chain" id="PRO_5003211584" evidence="1">
    <location>
        <begin position="19"/>
        <end position="56"/>
    </location>
</feature>
<dbReference type="STRING" id="693979.Bache_1207"/>
<gene>
    <name evidence="2" type="ordered locus">Bache_1207</name>
</gene>
<dbReference type="HOGENOM" id="CLU_3004709_0_0_10"/>
<reference key="1">
    <citation type="submission" date="2010-11" db="EMBL/GenBank/DDBJ databases">
        <title>The complete genome of Bacteroides helcogenes P 36-108.</title>
        <authorList>
            <consortium name="US DOE Joint Genome Institute (JGI-PGF)"/>
            <person name="Lucas S."/>
            <person name="Copeland A."/>
            <person name="Lapidus A."/>
            <person name="Bruce D."/>
            <person name="Goodwin L."/>
            <person name="Pitluck S."/>
            <person name="Kyrpides N."/>
            <person name="Mavromatis K."/>
            <person name="Ivanova N."/>
            <person name="Zeytun A."/>
            <person name="Brettin T."/>
            <person name="Detter J.C."/>
            <person name="Tapia R."/>
            <person name="Han C."/>
            <person name="Land M."/>
            <person name="Hauser L."/>
            <person name="Markowitz V."/>
            <person name="Cheng J.-F."/>
            <person name="Hugenholtz P."/>
            <person name="Woyke T."/>
            <person name="Wu D."/>
            <person name="Gronow S."/>
            <person name="Wellnitz S."/>
            <person name="Brambilla E."/>
            <person name="Klenk H.-P."/>
            <person name="Eisen J.A."/>
        </authorList>
    </citation>
    <scope>NUCLEOTIDE SEQUENCE</scope>
    <source>
        <strain>P 36-108</strain>
    </source>
</reference>